<dbReference type="PANTHER" id="PTHR47976:SF27">
    <property type="entry name" value="RECEPTOR-LIKE SERINE_THREONINE-PROTEIN KINASE"/>
    <property type="match status" value="1"/>
</dbReference>
<evidence type="ECO:0000256" key="8">
    <source>
        <dbReference type="ARBA" id="ARBA00022741"/>
    </source>
</evidence>
<evidence type="ECO:0000256" key="1">
    <source>
        <dbReference type="ARBA" id="ARBA00004479"/>
    </source>
</evidence>
<keyword evidence="15" id="KW-0325">Glycoprotein</keyword>
<dbReference type="PROSITE" id="PS50011">
    <property type="entry name" value="PROTEIN_KINASE_DOM"/>
    <property type="match status" value="1"/>
</dbReference>
<accession>A0AAV8TTP2</accession>
<dbReference type="InterPro" id="IPR008271">
    <property type="entry name" value="Ser/Thr_kinase_AS"/>
</dbReference>
<evidence type="ECO:0000313" key="25">
    <source>
        <dbReference type="Proteomes" id="UP001159364"/>
    </source>
</evidence>
<evidence type="ECO:0000256" key="21">
    <source>
        <dbReference type="SAM" id="SignalP"/>
    </source>
</evidence>
<feature type="chain" id="PRO_5043698339" description="Receptor-like serine/threonine-protein kinase" evidence="21">
    <location>
        <begin position="21"/>
        <end position="799"/>
    </location>
</feature>
<evidence type="ECO:0000259" key="22">
    <source>
        <dbReference type="PROSITE" id="PS50011"/>
    </source>
</evidence>
<proteinExistence type="inferred from homology"/>
<sequence>MAFRSSILLLLSILCITSSAQPRLSGEVSPGSSLSTSFKPDSWLSPSGRFAFGFYQQDNGFAIGIWLVGKLENIVVWTANRDDPVLPANSSVILTQDGKFVIRTEGLEKQIGTDKFSASYASMLDTGNFVLYSKDGHVIWETFRNPTDTILGGQHLLSGDRLVSSSSETKHSTGRFLLVMQGDGNLVLYPLNSPYAPDDAYWSTQTWKEKGLFLRLSITGCLQLINATDSNIIQSITGCSMMANNTIYRATLETNGVFRLYSHWYNGSNEPKQKIEWETPKDYCQINGYCGFNSFCTYNDNLPYCKCLPSFEYIDPNQPLLGCERNYSLVGCQNGKGNEKLFSITPMEFLTWRGPYYNETKMSQEDCSNSCIEDCNCGAALLSYGFCKKQNLPLKYVRRISSSTQTFTSTSTSTSTVALLKVGTRNIEGSQTSLNPPILRPPIVVRSHKETVKILLMIFGFLMFSCGALIISGVNMYKLRFLRYSRLLKTGEDGLTLDFTLRLFSYNELKRATKNFTEELGKGSFGTVYKGSLCKGKEIVAVKRLEKLVEEGEKEFRAEMRSIGKTHHRNLVRLLGYCATDSKRLLVYEYMRNGSLADLLFKSNTRPNWDERIRIALDVARGILYLHEECEAPIIHCDIKPQNILMDDFWNAKISDFGLAKLLMPDQTRTFTIVRGTRGYLAPEWHKNVPISVKADVYSFGIVLLEIVCCRKNMEIQAANPEEIVLSTWAYKCFTTQELDRLVVGEQVENKGLEKMVAVALWCIQDEPVLRPSMKSVVLMMEGVTDVSVPPCPIAKTTM</sequence>
<dbReference type="SMART" id="SM00220">
    <property type="entry name" value="S_TKc"/>
    <property type="match status" value="1"/>
</dbReference>
<comment type="catalytic activity">
    <reaction evidence="17 18">
        <text>L-seryl-[protein] + ATP = O-phospho-L-seryl-[protein] + ADP + H(+)</text>
        <dbReference type="Rhea" id="RHEA:17989"/>
        <dbReference type="Rhea" id="RHEA-COMP:9863"/>
        <dbReference type="Rhea" id="RHEA-COMP:11604"/>
        <dbReference type="ChEBI" id="CHEBI:15378"/>
        <dbReference type="ChEBI" id="CHEBI:29999"/>
        <dbReference type="ChEBI" id="CHEBI:30616"/>
        <dbReference type="ChEBI" id="CHEBI:83421"/>
        <dbReference type="ChEBI" id="CHEBI:456216"/>
        <dbReference type="EC" id="2.7.11.1"/>
    </reaction>
</comment>
<keyword evidence="10 18" id="KW-0067">ATP-binding</keyword>
<dbReference type="PROSITE" id="PS00107">
    <property type="entry name" value="PROTEIN_KINASE_ATP"/>
    <property type="match status" value="1"/>
</dbReference>
<keyword evidence="2 18" id="KW-0723">Serine/threonine-protein kinase</keyword>
<feature type="signal peptide" evidence="21">
    <location>
        <begin position="1"/>
        <end position="20"/>
    </location>
</feature>
<dbReference type="FunFam" id="2.90.10.10:FF:000026">
    <property type="entry name" value="Serine/threonine-protein kinase"/>
    <property type="match status" value="1"/>
</dbReference>
<evidence type="ECO:0000256" key="17">
    <source>
        <dbReference type="ARBA" id="ARBA00048679"/>
    </source>
</evidence>
<dbReference type="GO" id="GO:0048544">
    <property type="term" value="P:recognition of pollen"/>
    <property type="evidence" value="ECO:0007669"/>
    <property type="project" value="InterPro"/>
</dbReference>
<evidence type="ECO:0000259" key="23">
    <source>
        <dbReference type="PROSITE" id="PS50927"/>
    </source>
</evidence>
<comment type="similarity">
    <text evidence="18">Belongs to the protein kinase superfamily. Ser/Thr protein kinase family.</text>
</comment>
<dbReference type="AlphaFoldDB" id="A0AAV8TTP2"/>
<evidence type="ECO:0000256" key="5">
    <source>
        <dbReference type="ARBA" id="ARBA00022692"/>
    </source>
</evidence>
<dbReference type="InterPro" id="IPR000858">
    <property type="entry name" value="S_locus_glycoprot_dom"/>
</dbReference>
<evidence type="ECO:0000256" key="4">
    <source>
        <dbReference type="ARBA" id="ARBA00022679"/>
    </source>
</evidence>
<comment type="caution">
    <text evidence="24">The sequence shown here is derived from an EMBL/GenBank/DDBJ whole genome shotgun (WGS) entry which is preliminary data.</text>
</comment>
<dbReference type="SMART" id="SM00108">
    <property type="entry name" value="B_lectin"/>
    <property type="match status" value="1"/>
</dbReference>
<keyword evidence="13" id="KW-1015">Disulfide bond</keyword>
<reference evidence="24 25" key="1">
    <citation type="submission" date="2021-09" db="EMBL/GenBank/DDBJ databases">
        <title>Genomic insights and catalytic innovation underlie evolution of tropane alkaloids biosynthesis.</title>
        <authorList>
            <person name="Wang Y.-J."/>
            <person name="Tian T."/>
            <person name="Huang J.-P."/>
            <person name="Huang S.-X."/>
        </authorList>
    </citation>
    <scope>NUCLEOTIDE SEQUENCE [LARGE SCALE GENOMIC DNA]</scope>
    <source>
        <strain evidence="24">KIB-2018</strain>
        <tissue evidence="24">Leaf</tissue>
    </source>
</reference>
<dbReference type="InterPro" id="IPR024171">
    <property type="entry name" value="SRK-like_kinase"/>
</dbReference>
<comment type="catalytic activity">
    <reaction evidence="16 18">
        <text>L-threonyl-[protein] + ATP = O-phospho-L-threonyl-[protein] + ADP + H(+)</text>
        <dbReference type="Rhea" id="RHEA:46608"/>
        <dbReference type="Rhea" id="RHEA-COMP:11060"/>
        <dbReference type="Rhea" id="RHEA-COMP:11605"/>
        <dbReference type="ChEBI" id="CHEBI:15378"/>
        <dbReference type="ChEBI" id="CHEBI:30013"/>
        <dbReference type="ChEBI" id="CHEBI:30616"/>
        <dbReference type="ChEBI" id="CHEBI:61977"/>
        <dbReference type="ChEBI" id="CHEBI:456216"/>
        <dbReference type="EC" id="2.7.11.1"/>
    </reaction>
</comment>
<keyword evidence="25" id="KW-1185">Reference proteome</keyword>
<dbReference type="InterPro" id="IPR000719">
    <property type="entry name" value="Prot_kinase_dom"/>
</dbReference>
<evidence type="ECO:0000256" key="16">
    <source>
        <dbReference type="ARBA" id="ARBA00047899"/>
    </source>
</evidence>
<evidence type="ECO:0000256" key="6">
    <source>
        <dbReference type="ARBA" id="ARBA00022729"/>
    </source>
</evidence>
<feature type="domain" description="Protein kinase" evidence="22">
    <location>
        <begin position="514"/>
        <end position="784"/>
    </location>
</feature>
<dbReference type="FunFam" id="3.30.200.20:FF:000059">
    <property type="entry name" value="S-receptor-like serine/threonine-protein kinase"/>
    <property type="match status" value="1"/>
</dbReference>
<comment type="subcellular location">
    <subcellularLocation>
        <location evidence="1">Membrane</location>
        <topology evidence="1">Single-pass type I membrane protein</topology>
    </subcellularLocation>
</comment>
<dbReference type="Gene3D" id="1.10.510.10">
    <property type="entry name" value="Transferase(Phosphotransferase) domain 1"/>
    <property type="match status" value="1"/>
</dbReference>
<gene>
    <name evidence="24" type="ORF">K2173_005156</name>
</gene>
<name>A0AAV8TTP2_9ROSI</name>
<dbReference type="PROSITE" id="PS50927">
    <property type="entry name" value="BULB_LECTIN"/>
    <property type="match status" value="1"/>
</dbReference>
<keyword evidence="9 18" id="KW-0418">Kinase</keyword>
<evidence type="ECO:0000256" key="12">
    <source>
        <dbReference type="ARBA" id="ARBA00023136"/>
    </source>
</evidence>
<dbReference type="FunFam" id="1.10.510.10:FF:000237">
    <property type="entry name" value="G-type lectin S-receptor-like serine/threonine-protein kinase"/>
    <property type="match status" value="1"/>
</dbReference>
<dbReference type="EMBL" id="JAIWQS010000003">
    <property type="protein sequence ID" value="KAJ8769553.1"/>
    <property type="molecule type" value="Genomic_DNA"/>
</dbReference>
<protein>
    <recommendedName>
        <fullName evidence="18">Receptor-like serine/threonine-protein kinase</fullName>
        <ecNumber evidence="18">2.7.11.1</ecNumber>
    </recommendedName>
</protein>
<evidence type="ECO:0000256" key="13">
    <source>
        <dbReference type="ARBA" id="ARBA00023157"/>
    </source>
</evidence>
<keyword evidence="14" id="KW-0675">Receptor</keyword>
<evidence type="ECO:0000256" key="9">
    <source>
        <dbReference type="ARBA" id="ARBA00022777"/>
    </source>
</evidence>
<dbReference type="InterPro" id="IPR036426">
    <property type="entry name" value="Bulb-type_lectin_dom_sf"/>
</dbReference>
<dbReference type="Gene3D" id="3.30.200.20">
    <property type="entry name" value="Phosphorylase Kinase, domain 1"/>
    <property type="match status" value="1"/>
</dbReference>
<keyword evidence="8 18" id="KW-0547">Nucleotide-binding</keyword>
<dbReference type="GO" id="GO:0005524">
    <property type="term" value="F:ATP binding"/>
    <property type="evidence" value="ECO:0007669"/>
    <property type="project" value="UniProtKB-UniRule"/>
</dbReference>
<dbReference type="PANTHER" id="PTHR47976">
    <property type="entry name" value="G-TYPE LECTIN S-RECEPTOR-LIKE SERINE/THREONINE-PROTEIN KINASE SD2-5"/>
    <property type="match status" value="1"/>
</dbReference>
<dbReference type="GO" id="GO:0016020">
    <property type="term" value="C:membrane"/>
    <property type="evidence" value="ECO:0007669"/>
    <property type="project" value="UniProtKB-SubCell"/>
</dbReference>
<evidence type="ECO:0000256" key="11">
    <source>
        <dbReference type="ARBA" id="ARBA00022989"/>
    </source>
</evidence>
<dbReference type="Pfam" id="PF00069">
    <property type="entry name" value="Pkinase"/>
    <property type="match status" value="1"/>
</dbReference>
<dbReference type="SUPFAM" id="SSF56112">
    <property type="entry name" value="Protein kinase-like (PK-like)"/>
    <property type="match status" value="1"/>
</dbReference>
<evidence type="ECO:0000256" key="3">
    <source>
        <dbReference type="ARBA" id="ARBA00022536"/>
    </source>
</evidence>
<dbReference type="InterPro" id="IPR001480">
    <property type="entry name" value="Bulb-type_lectin_dom"/>
</dbReference>
<evidence type="ECO:0000256" key="2">
    <source>
        <dbReference type="ARBA" id="ARBA00022527"/>
    </source>
</evidence>
<dbReference type="InterPro" id="IPR017441">
    <property type="entry name" value="Protein_kinase_ATP_BS"/>
</dbReference>
<dbReference type="GO" id="GO:0030246">
    <property type="term" value="F:carbohydrate binding"/>
    <property type="evidence" value="ECO:0007669"/>
    <property type="project" value="UniProtKB-KW"/>
</dbReference>
<dbReference type="FunFam" id="2.90.10.30:FF:000001">
    <property type="entry name" value="Serine/threonine-protein kinase"/>
    <property type="match status" value="1"/>
</dbReference>
<keyword evidence="5 20" id="KW-0812">Transmembrane</keyword>
<dbReference type="InterPro" id="IPR051343">
    <property type="entry name" value="G-type_lectin_kinases/EP1-like"/>
</dbReference>
<dbReference type="Gene3D" id="2.90.10.30">
    <property type="match status" value="1"/>
</dbReference>
<organism evidence="24 25">
    <name type="scientific">Erythroxylum novogranatense</name>
    <dbReference type="NCBI Taxonomy" id="1862640"/>
    <lineage>
        <taxon>Eukaryota</taxon>
        <taxon>Viridiplantae</taxon>
        <taxon>Streptophyta</taxon>
        <taxon>Embryophyta</taxon>
        <taxon>Tracheophyta</taxon>
        <taxon>Spermatophyta</taxon>
        <taxon>Magnoliopsida</taxon>
        <taxon>eudicotyledons</taxon>
        <taxon>Gunneridae</taxon>
        <taxon>Pentapetalae</taxon>
        <taxon>rosids</taxon>
        <taxon>fabids</taxon>
        <taxon>Malpighiales</taxon>
        <taxon>Erythroxylaceae</taxon>
        <taxon>Erythroxylum</taxon>
    </lineage>
</organism>
<keyword evidence="7" id="KW-0430">Lectin</keyword>
<evidence type="ECO:0000256" key="14">
    <source>
        <dbReference type="ARBA" id="ARBA00023170"/>
    </source>
</evidence>
<keyword evidence="4 18" id="KW-0808">Transferase</keyword>
<keyword evidence="6 21" id="KW-0732">Signal</keyword>
<dbReference type="Proteomes" id="UP001159364">
    <property type="component" value="Linkage Group LG03"/>
</dbReference>
<keyword evidence="12 20" id="KW-0472">Membrane</keyword>
<dbReference type="Gene3D" id="2.90.10.10">
    <property type="entry name" value="Bulb-type lectin domain"/>
    <property type="match status" value="1"/>
</dbReference>
<evidence type="ECO:0000256" key="15">
    <source>
        <dbReference type="ARBA" id="ARBA00023180"/>
    </source>
</evidence>
<keyword evidence="3" id="KW-0245">EGF-like domain</keyword>
<feature type="binding site" evidence="19">
    <location>
        <position position="543"/>
    </location>
    <ligand>
        <name>ATP</name>
        <dbReference type="ChEBI" id="CHEBI:30616"/>
    </ligand>
</feature>
<dbReference type="EC" id="2.7.11.1" evidence="18"/>
<evidence type="ECO:0000256" key="10">
    <source>
        <dbReference type="ARBA" id="ARBA00022840"/>
    </source>
</evidence>
<evidence type="ECO:0000256" key="20">
    <source>
        <dbReference type="SAM" id="Phobius"/>
    </source>
</evidence>
<evidence type="ECO:0000256" key="19">
    <source>
        <dbReference type="PROSITE-ProRule" id="PRU10141"/>
    </source>
</evidence>
<evidence type="ECO:0000313" key="24">
    <source>
        <dbReference type="EMBL" id="KAJ8769553.1"/>
    </source>
</evidence>
<feature type="domain" description="Bulb-type lectin" evidence="23">
    <location>
        <begin position="29"/>
        <end position="144"/>
    </location>
</feature>
<dbReference type="Pfam" id="PF00954">
    <property type="entry name" value="S_locus_glycop"/>
    <property type="match status" value="1"/>
</dbReference>
<dbReference type="PROSITE" id="PS00108">
    <property type="entry name" value="PROTEIN_KINASE_ST"/>
    <property type="match status" value="1"/>
</dbReference>
<evidence type="ECO:0000256" key="7">
    <source>
        <dbReference type="ARBA" id="ARBA00022734"/>
    </source>
</evidence>
<dbReference type="GO" id="GO:0004674">
    <property type="term" value="F:protein serine/threonine kinase activity"/>
    <property type="evidence" value="ECO:0007669"/>
    <property type="project" value="UniProtKB-KW"/>
</dbReference>
<dbReference type="PIRSF" id="PIRSF000641">
    <property type="entry name" value="SRK"/>
    <property type="match status" value="1"/>
</dbReference>
<dbReference type="CDD" id="cd14066">
    <property type="entry name" value="STKc_IRAK"/>
    <property type="match status" value="1"/>
</dbReference>
<keyword evidence="11 20" id="KW-1133">Transmembrane helix</keyword>
<evidence type="ECO:0000256" key="18">
    <source>
        <dbReference type="PIRNR" id="PIRNR000641"/>
    </source>
</evidence>
<dbReference type="Pfam" id="PF01453">
    <property type="entry name" value="B_lectin"/>
    <property type="match status" value="1"/>
</dbReference>
<dbReference type="SUPFAM" id="SSF51110">
    <property type="entry name" value="alpha-D-mannose-specific plant lectins"/>
    <property type="match status" value="2"/>
</dbReference>
<feature type="transmembrane region" description="Helical" evidence="20">
    <location>
        <begin position="454"/>
        <end position="477"/>
    </location>
</feature>
<dbReference type="InterPro" id="IPR011009">
    <property type="entry name" value="Kinase-like_dom_sf"/>
</dbReference>